<dbReference type="AlphaFoldDB" id="A0A6I3IBC2"/>
<feature type="domain" description="ABC transporter" evidence="4">
    <location>
        <begin position="21"/>
        <end position="255"/>
    </location>
</feature>
<accession>A0A6I3IBC2</accession>
<dbReference type="PANTHER" id="PTHR42788:SF13">
    <property type="entry name" value="ALIPHATIC SULFONATES IMPORT ATP-BINDING PROTEIN SSUB"/>
    <property type="match status" value="1"/>
</dbReference>
<dbReference type="CDD" id="cd03293">
    <property type="entry name" value="ABC_NrtD_SsuB_transporters"/>
    <property type="match status" value="1"/>
</dbReference>
<dbReference type="Proteomes" id="UP000431092">
    <property type="component" value="Unassembled WGS sequence"/>
</dbReference>
<dbReference type="InterPro" id="IPR050166">
    <property type="entry name" value="ABC_transporter_ATP-bind"/>
</dbReference>
<dbReference type="GO" id="GO:0016887">
    <property type="term" value="F:ATP hydrolysis activity"/>
    <property type="evidence" value="ECO:0007669"/>
    <property type="project" value="InterPro"/>
</dbReference>
<reference evidence="5 6" key="1">
    <citation type="submission" date="2019-11" db="EMBL/GenBank/DDBJ databases">
        <title>Whole genome sequencing identifies a novel species of the genus Arsenicicoccus isolated from human blood.</title>
        <authorList>
            <person name="Jeong J.H."/>
            <person name="Kweon O.J."/>
            <person name="Kim H.R."/>
            <person name="Kim T.-H."/>
            <person name="Ha S.-M."/>
            <person name="Lee M.-K."/>
        </authorList>
    </citation>
    <scope>NUCLEOTIDE SEQUENCE [LARGE SCALE GENOMIC DNA]</scope>
    <source>
        <strain evidence="5 6">MKL-02</strain>
    </source>
</reference>
<evidence type="ECO:0000256" key="3">
    <source>
        <dbReference type="ARBA" id="ARBA00022840"/>
    </source>
</evidence>
<name>A0A6I3IBC2_9MICO</name>
<keyword evidence="6" id="KW-1185">Reference proteome</keyword>
<protein>
    <submittedName>
        <fullName evidence="5">ATP-binding cassette domain-containing protein</fullName>
    </submittedName>
</protein>
<evidence type="ECO:0000313" key="5">
    <source>
        <dbReference type="EMBL" id="MTB71162.1"/>
    </source>
</evidence>
<organism evidence="5 6">
    <name type="scientific">Arsenicicoccus cauae</name>
    <dbReference type="NCBI Taxonomy" id="2663847"/>
    <lineage>
        <taxon>Bacteria</taxon>
        <taxon>Bacillati</taxon>
        <taxon>Actinomycetota</taxon>
        <taxon>Actinomycetes</taxon>
        <taxon>Micrococcales</taxon>
        <taxon>Intrasporangiaceae</taxon>
        <taxon>Arsenicicoccus</taxon>
    </lineage>
</organism>
<proteinExistence type="predicted"/>
<dbReference type="InterPro" id="IPR017871">
    <property type="entry name" value="ABC_transporter-like_CS"/>
</dbReference>
<dbReference type="RefSeq" id="WP_154592495.1">
    <property type="nucleotide sequence ID" value="NZ_WLVL01000017.1"/>
</dbReference>
<evidence type="ECO:0000259" key="4">
    <source>
        <dbReference type="PROSITE" id="PS50893"/>
    </source>
</evidence>
<dbReference type="PANTHER" id="PTHR42788">
    <property type="entry name" value="TAURINE IMPORT ATP-BINDING PROTEIN-RELATED"/>
    <property type="match status" value="1"/>
</dbReference>
<dbReference type="SUPFAM" id="SSF52540">
    <property type="entry name" value="P-loop containing nucleoside triphosphate hydrolases"/>
    <property type="match status" value="1"/>
</dbReference>
<dbReference type="InterPro" id="IPR003439">
    <property type="entry name" value="ABC_transporter-like_ATP-bd"/>
</dbReference>
<dbReference type="Gene3D" id="3.40.50.300">
    <property type="entry name" value="P-loop containing nucleotide triphosphate hydrolases"/>
    <property type="match status" value="1"/>
</dbReference>
<keyword evidence="3 5" id="KW-0067">ATP-binding</keyword>
<comment type="caution">
    <text evidence="5">The sequence shown here is derived from an EMBL/GenBank/DDBJ whole genome shotgun (WGS) entry which is preliminary data.</text>
</comment>
<dbReference type="GO" id="GO:0005524">
    <property type="term" value="F:ATP binding"/>
    <property type="evidence" value="ECO:0007669"/>
    <property type="project" value="UniProtKB-KW"/>
</dbReference>
<dbReference type="InterPro" id="IPR003593">
    <property type="entry name" value="AAA+_ATPase"/>
</dbReference>
<evidence type="ECO:0000313" key="6">
    <source>
        <dbReference type="Proteomes" id="UP000431092"/>
    </source>
</evidence>
<sequence length="277" mass="30405">MTTISPAPTPASGAPGTRHKIEFEEVTKTYRTDSGDSVQALASTTLSIDEGEFVCIVGPSGCGKSTLMQMLAGFHQPTTGRVLTDGAPVVAPDRDRGVVFQQANLYPWLTTRANVELGPRLRGVAKAERRAVADQYLEMVGLTKFADRKPYELSGGMQQRAQIARVLANAPDVILMDEPFGALDALTRERMQMELSQIWRERRTTVVFITHDVEEAIFLGTRVLVMTARPGRVMLDLPVQLTSDGVAVPELRSQANFIELRDTVTEAIYRAQDGATR</sequence>
<gene>
    <name evidence="5" type="ORF">GGG17_04065</name>
</gene>
<evidence type="ECO:0000256" key="2">
    <source>
        <dbReference type="ARBA" id="ARBA00022741"/>
    </source>
</evidence>
<dbReference type="PROSITE" id="PS50893">
    <property type="entry name" value="ABC_TRANSPORTER_2"/>
    <property type="match status" value="1"/>
</dbReference>
<evidence type="ECO:0000256" key="1">
    <source>
        <dbReference type="ARBA" id="ARBA00022448"/>
    </source>
</evidence>
<keyword evidence="1" id="KW-0813">Transport</keyword>
<keyword evidence="2" id="KW-0547">Nucleotide-binding</keyword>
<dbReference type="Pfam" id="PF00005">
    <property type="entry name" value="ABC_tran"/>
    <property type="match status" value="1"/>
</dbReference>
<dbReference type="PROSITE" id="PS00211">
    <property type="entry name" value="ABC_TRANSPORTER_1"/>
    <property type="match status" value="1"/>
</dbReference>
<dbReference type="SMART" id="SM00382">
    <property type="entry name" value="AAA"/>
    <property type="match status" value="1"/>
</dbReference>
<dbReference type="InterPro" id="IPR027417">
    <property type="entry name" value="P-loop_NTPase"/>
</dbReference>
<dbReference type="EMBL" id="WLVL01000017">
    <property type="protein sequence ID" value="MTB71162.1"/>
    <property type="molecule type" value="Genomic_DNA"/>
</dbReference>